<dbReference type="EC" id="2.7.13.3" evidence="3"/>
<accession>A0A4V2S9X5</accession>
<evidence type="ECO:0000256" key="10">
    <source>
        <dbReference type="ARBA" id="ARBA00023136"/>
    </source>
</evidence>
<dbReference type="PANTHER" id="PTHR45528:SF8">
    <property type="entry name" value="HISTIDINE KINASE"/>
    <property type="match status" value="1"/>
</dbReference>
<dbReference type="SUPFAM" id="SSF55874">
    <property type="entry name" value="ATPase domain of HSP90 chaperone/DNA topoisomerase II/histidine kinase"/>
    <property type="match status" value="1"/>
</dbReference>
<protein>
    <recommendedName>
        <fullName evidence="3">histidine kinase</fullName>
        <ecNumber evidence="3">2.7.13.3</ecNumber>
    </recommendedName>
</protein>
<dbReference type="CDD" id="cd00082">
    <property type="entry name" value="HisKA"/>
    <property type="match status" value="1"/>
</dbReference>
<name>A0A4V2S9X5_9FIRM</name>
<keyword evidence="8 11" id="KW-1133">Transmembrane helix</keyword>
<dbReference type="InterPro" id="IPR036097">
    <property type="entry name" value="HisK_dim/P_sf"/>
</dbReference>
<evidence type="ECO:0000256" key="1">
    <source>
        <dbReference type="ARBA" id="ARBA00000085"/>
    </source>
</evidence>
<evidence type="ECO:0000256" key="2">
    <source>
        <dbReference type="ARBA" id="ARBA00004141"/>
    </source>
</evidence>
<keyword evidence="7 13" id="KW-0418">Kinase</keyword>
<organism evidence="13 14">
    <name type="scientific">Marinisporobacter balticus</name>
    <dbReference type="NCBI Taxonomy" id="2018667"/>
    <lineage>
        <taxon>Bacteria</taxon>
        <taxon>Bacillati</taxon>
        <taxon>Bacillota</taxon>
        <taxon>Clostridia</taxon>
        <taxon>Peptostreptococcales</taxon>
        <taxon>Thermotaleaceae</taxon>
        <taxon>Marinisporobacter</taxon>
    </lineage>
</organism>
<dbReference type="PROSITE" id="PS50109">
    <property type="entry name" value="HIS_KIN"/>
    <property type="match status" value="1"/>
</dbReference>
<keyword evidence="6 11" id="KW-0812">Transmembrane</keyword>
<dbReference type="InterPro" id="IPR036890">
    <property type="entry name" value="HATPase_C_sf"/>
</dbReference>
<comment type="subcellular location">
    <subcellularLocation>
        <location evidence="2">Membrane</location>
        <topology evidence="2">Multi-pass membrane protein</topology>
    </subcellularLocation>
</comment>
<keyword evidence="10 11" id="KW-0472">Membrane</keyword>
<dbReference type="SMART" id="SM00388">
    <property type="entry name" value="HisKA"/>
    <property type="match status" value="1"/>
</dbReference>
<evidence type="ECO:0000259" key="12">
    <source>
        <dbReference type="PROSITE" id="PS50109"/>
    </source>
</evidence>
<dbReference type="InterPro" id="IPR005467">
    <property type="entry name" value="His_kinase_dom"/>
</dbReference>
<keyword evidence="14" id="KW-1185">Reference proteome</keyword>
<evidence type="ECO:0000313" key="14">
    <source>
        <dbReference type="Proteomes" id="UP000294919"/>
    </source>
</evidence>
<dbReference type="Pfam" id="PF00512">
    <property type="entry name" value="HisKA"/>
    <property type="match status" value="1"/>
</dbReference>
<evidence type="ECO:0000256" key="7">
    <source>
        <dbReference type="ARBA" id="ARBA00022777"/>
    </source>
</evidence>
<dbReference type="PANTHER" id="PTHR45528">
    <property type="entry name" value="SENSOR HISTIDINE KINASE CPXA"/>
    <property type="match status" value="1"/>
</dbReference>
<dbReference type="InterPro" id="IPR050398">
    <property type="entry name" value="HssS/ArlS-like"/>
</dbReference>
<reference evidence="13 14" key="1">
    <citation type="submission" date="2019-03" db="EMBL/GenBank/DDBJ databases">
        <title>Genomic Encyclopedia of Type Strains, Phase IV (KMG-IV): sequencing the most valuable type-strain genomes for metagenomic binning, comparative biology and taxonomic classification.</title>
        <authorList>
            <person name="Goeker M."/>
        </authorList>
    </citation>
    <scope>NUCLEOTIDE SEQUENCE [LARGE SCALE GENOMIC DNA]</scope>
    <source>
        <strain evidence="13 14">DSM 102940</strain>
    </source>
</reference>
<evidence type="ECO:0000313" key="13">
    <source>
        <dbReference type="EMBL" id="TCO68690.1"/>
    </source>
</evidence>
<comment type="catalytic activity">
    <reaction evidence="1">
        <text>ATP + protein L-histidine = ADP + protein N-phospho-L-histidine.</text>
        <dbReference type="EC" id="2.7.13.3"/>
    </reaction>
</comment>
<dbReference type="Gene3D" id="3.30.565.10">
    <property type="entry name" value="Histidine kinase-like ATPase, C-terminal domain"/>
    <property type="match status" value="1"/>
</dbReference>
<dbReference type="GO" id="GO:0005886">
    <property type="term" value="C:plasma membrane"/>
    <property type="evidence" value="ECO:0007669"/>
    <property type="project" value="TreeGrafter"/>
</dbReference>
<proteinExistence type="predicted"/>
<evidence type="ECO:0000256" key="3">
    <source>
        <dbReference type="ARBA" id="ARBA00012438"/>
    </source>
</evidence>
<evidence type="ECO:0000256" key="4">
    <source>
        <dbReference type="ARBA" id="ARBA00022553"/>
    </source>
</evidence>
<dbReference type="Proteomes" id="UP000294919">
    <property type="component" value="Unassembled WGS sequence"/>
</dbReference>
<dbReference type="Gene3D" id="1.10.287.130">
    <property type="match status" value="1"/>
</dbReference>
<evidence type="ECO:0000256" key="11">
    <source>
        <dbReference type="SAM" id="Phobius"/>
    </source>
</evidence>
<sequence>MLHKLFPKPELVAIIISFGCFILIAVVIAFKFSKKLKIELAPLIKATDSIKQKDLDFEIVPIQIRELNAVLQSINELKTALSDSLNQQWNMEQSKKTQISAIAHDIKTPLTIIKGNTELLLESELSQADKDLLQYIQLSSGKIEDYIELLMTASTVTNSAKFQEASFFVQNFILEIEKQAKALCCVKNITFCIGMKILPEIFYGDVLLISRVVLNILNNAVEYSYDGSKIEFKITGSKEELPFTLADSGK</sequence>
<dbReference type="EMBL" id="SLWV01000042">
    <property type="protein sequence ID" value="TCO68690.1"/>
    <property type="molecule type" value="Genomic_DNA"/>
</dbReference>
<feature type="transmembrane region" description="Helical" evidence="11">
    <location>
        <begin position="12"/>
        <end position="30"/>
    </location>
</feature>
<dbReference type="AlphaFoldDB" id="A0A4V2S9X5"/>
<evidence type="ECO:0000256" key="6">
    <source>
        <dbReference type="ARBA" id="ARBA00022692"/>
    </source>
</evidence>
<feature type="domain" description="Histidine kinase" evidence="12">
    <location>
        <begin position="101"/>
        <end position="250"/>
    </location>
</feature>
<keyword evidence="4" id="KW-0597">Phosphoprotein</keyword>
<gene>
    <name evidence="13" type="ORF">EV214_14213</name>
</gene>
<dbReference type="SUPFAM" id="SSF47384">
    <property type="entry name" value="Homodimeric domain of signal transducing histidine kinase"/>
    <property type="match status" value="1"/>
</dbReference>
<keyword evidence="5" id="KW-0808">Transferase</keyword>
<dbReference type="GO" id="GO:0000155">
    <property type="term" value="F:phosphorelay sensor kinase activity"/>
    <property type="evidence" value="ECO:0007669"/>
    <property type="project" value="InterPro"/>
</dbReference>
<dbReference type="Gene3D" id="6.10.340.10">
    <property type="match status" value="1"/>
</dbReference>
<evidence type="ECO:0000256" key="5">
    <source>
        <dbReference type="ARBA" id="ARBA00022679"/>
    </source>
</evidence>
<keyword evidence="9" id="KW-0902">Two-component regulatory system</keyword>
<dbReference type="InterPro" id="IPR003661">
    <property type="entry name" value="HisK_dim/P_dom"/>
</dbReference>
<comment type="caution">
    <text evidence="13">The sequence shown here is derived from an EMBL/GenBank/DDBJ whole genome shotgun (WGS) entry which is preliminary data.</text>
</comment>
<evidence type="ECO:0000256" key="8">
    <source>
        <dbReference type="ARBA" id="ARBA00022989"/>
    </source>
</evidence>
<evidence type="ECO:0000256" key="9">
    <source>
        <dbReference type="ARBA" id="ARBA00023012"/>
    </source>
</evidence>